<dbReference type="RefSeq" id="XP_013420334.1">
    <property type="nucleotide sequence ID" value="XM_013564880.1"/>
</dbReference>
<dbReference type="STRING" id="7574.A0A1S3KD01"/>
<dbReference type="GO" id="GO:0000978">
    <property type="term" value="F:RNA polymerase II cis-regulatory region sequence-specific DNA binding"/>
    <property type="evidence" value="ECO:0007669"/>
    <property type="project" value="TreeGrafter"/>
</dbReference>
<dbReference type="PANTHER" id="PTHR10270:SF161">
    <property type="entry name" value="SEX-DETERMINING REGION Y PROTEIN"/>
    <property type="match status" value="1"/>
</dbReference>
<organism evidence="15 16">
    <name type="scientific">Lingula anatina</name>
    <name type="common">Brachiopod</name>
    <name type="synonym">Lingula unguis</name>
    <dbReference type="NCBI Taxonomy" id="7574"/>
    <lineage>
        <taxon>Eukaryota</taxon>
        <taxon>Metazoa</taxon>
        <taxon>Spiralia</taxon>
        <taxon>Lophotrochozoa</taxon>
        <taxon>Brachiopoda</taxon>
        <taxon>Linguliformea</taxon>
        <taxon>Lingulata</taxon>
        <taxon>Lingulida</taxon>
        <taxon>Linguloidea</taxon>
        <taxon>Lingulidae</taxon>
        <taxon>Lingula</taxon>
    </lineage>
</organism>
<keyword evidence="5" id="KW-0112">Calmodulin-binding</keyword>
<evidence type="ECO:0000256" key="11">
    <source>
        <dbReference type="ARBA" id="ARBA00045821"/>
    </source>
</evidence>
<dbReference type="InterPro" id="IPR009071">
    <property type="entry name" value="HMG_box_dom"/>
</dbReference>
<keyword evidence="15" id="KW-1185">Reference proteome</keyword>
<keyword evidence="12" id="KW-0539">Nucleus</keyword>
<reference evidence="16" key="1">
    <citation type="submission" date="2025-08" db="UniProtKB">
        <authorList>
            <consortium name="RefSeq"/>
        </authorList>
    </citation>
    <scope>IDENTIFICATION</scope>
    <source>
        <tissue evidence="16">Gonads</tissue>
    </source>
</reference>
<comment type="similarity">
    <text evidence="2">Belongs to the SRY family.</text>
</comment>
<keyword evidence="4" id="KW-0221">Differentiation</keyword>
<dbReference type="OrthoDB" id="757982at2759"/>
<dbReference type="Proteomes" id="UP000085678">
    <property type="component" value="Unplaced"/>
</dbReference>
<feature type="domain" description="HMG box" evidence="14">
    <location>
        <begin position="111"/>
        <end position="161"/>
    </location>
</feature>
<accession>A0A1S3KD01</accession>
<evidence type="ECO:0000256" key="10">
    <source>
        <dbReference type="ARBA" id="ARBA00032498"/>
    </source>
</evidence>
<evidence type="ECO:0000256" key="13">
    <source>
        <dbReference type="SAM" id="MobiDB-lite"/>
    </source>
</evidence>
<evidence type="ECO:0000313" key="16">
    <source>
        <dbReference type="RefSeq" id="XP_013420334.1"/>
    </source>
</evidence>
<dbReference type="Pfam" id="PF00505">
    <property type="entry name" value="HMG_box"/>
    <property type="match status" value="1"/>
</dbReference>
<dbReference type="GO" id="GO:0005516">
    <property type="term" value="F:calmodulin binding"/>
    <property type="evidence" value="ECO:0007669"/>
    <property type="project" value="UniProtKB-KW"/>
</dbReference>
<dbReference type="Gene3D" id="1.10.30.10">
    <property type="entry name" value="High mobility group box domain"/>
    <property type="match status" value="1"/>
</dbReference>
<evidence type="ECO:0000259" key="14">
    <source>
        <dbReference type="PROSITE" id="PS50118"/>
    </source>
</evidence>
<dbReference type="GO" id="GO:0016607">
    <property type="term" value="C:nuclear speck"/>
    <property type="evidence" value="ECO:0007669"/>
    <property type="project" value="UniProtKB-SubCell"/>
</dbReference>
<protein>
    <recommendedName>
        <fullName evidence="3">Sex-determining region Y protein</fullName>
    </recommendedName>
    <alternativeName>
        <fullName evidence="10">Testis-determining factor</fullName>
    </alternativeName>
</protein>
<keyword evidence="9" id="KW-0804">Transcription</keyword>
<evidence type="ECO:0000256" key="8">
    <source>
        <dbReference type="ARBA" id="ARBA00023159"/>
    </source>
</evidence>
<gene>
    <name evidence="16" type="primary">LOC106180743</name>
</gene>
<dbReference type="GO" id="GO:0007548">
    <property type="term" value="P:sex differentiation"/>
    <property type="evidence" value="ECO:0007669"/>
    <property type="project" value="UniProtKB-KW"/>
</dbReference>
<evidence type="ECO:0000256" key="5">
    <source>
        <dbReference type="ARBA" id="ARBA00022860"/>
    </source>
</evidence>
<feature type="region of interest" description="Disordered" evidence="13">
    <location>
        <begin position="1"/>
        <end position="116"/>
    </location>
</feature>
<comment type="subcellular location">
    <subcellularLocation>
        <location evidence="1">Nucleus speckle</location>
    </subcellularLocation>
</comment>
<dbReference type="GeneID" id="106180743"/>
<evidence type="ECO:0000256" key="6">
    <source>
        <dbReference type="ARBA" id="ARBA00022928"/>
    </source>
</evidence>
<dbReference type="KEGG" id="lak:106180743"/>
<sequence>MPPEGSTPRVSPVGSTPNIPPEGSTPNKPPEGSTPSKPPEGSTPSKPPEGSTPNVPLEGSTLSIPQEGGSKGEQLPEQQQAHPKSNADGTLPADMDNTVKNAEVDANLVPPKRPKNGFIRFSIQYRREIARRHPKLDNREISRMLGSKWRKMTKEDKKPYE</sequence>
<dbReference type="SMART" id="SM00398">
    <property type="entry name" value="HMG"/>
    <property type="match status" value="1"/>
</dbReference>
<feature type="DNA-binding region" description="HMG box" evidence="12">
    <location>
        <begin position="111"/>
        <end position="161"/>
    </location>
</feature>
<dbReference type="GO" id="GO:0001228">
    <property type="term" value="F:DNA-binding transcription activator activity, RNA polymerase II-specific"/>
    <property type="evidence" value="ECO:0007669"/>
    <property type="project" value="TreeGrafter"/>
</dbReference>
<dbReference type="GO" id="GO:0030154">
    <property type="term" value="P:cell differentiation"/>
    <property type="evidence" value="ECO:0007669"/>
    <property type="project" value="UniProtKB-KW"/>
</dbReference>
<comment type="function">
    <text evidence="11">Transcriptional regulator that controls a genetic switch in male development. It is necessary and sufficient for initiating male sex determination by directing the development of supporting cell precursors (pre-Sertoli cells) as Sertoli rather than granulosa cells. Involved in different aspects of gene regulation including promoter activation or repression. Binds to the DNA consensus sequence 5'-[AT]AACAA[AT]-3'. SRY HMG box recognizes DNA by partial intercalation in the minor groove and promotes DNA bending. Also involved in pre-mRNA splicing. In male adult brain involved in the maintenance of motor functions of dopaminergic neurons.</text>
</comment>
<evidence type="ECO:0000256" key="1">
    <source>
        <dbReference type="ARBA" id="ARBA00004324"/>
    </source>
</evidence>
<dbReference type="InParanoid" id="A0A1S3KD01"/>
<dbReference type="SUPFAM" id="SSF47095">
    <property type="entry name" value="HMG-box"/>
    <property type="match status" value="1"/>
</dbReference>
<dbReference type="InterPro" id="IPR050140">
    <property type="entry name" value="SRY-related_HMG-box_TF-like"/>
</dbReference>
<dbReference type="PROSITE" id="PS50118">
    <property type="entry name" value="HMG_BOX_2"/>
    <property type="match status" value="1"/>
</dbReference>
<evidence type="ECO:0000256" key="12">
    <source>
        <dbReference type="PROSITE-ProRule" id="PRU00267"/>
    </source>
</evidence>
<keyword evidence="7 12" id="KW-0238">DNA-binding</keyword>
<dbReference type="PANTHER" id="PTHR10270">
    <property type="entry name" value="SOX TRANSCRIPTION FACTOR"/>
    <property type="match status" value="1"/>
</dbReference>
<evidence type="ECO:0000313" key="15">
    <source>
        <dbReference type="Proteomes" id="UP000085678"/>
    </source>
</evidence>
<name>A0A1S3KD01_LINAN</name>
<keyword evidence="6" id="KW-0726">Sexual differentiation</keyword>
<evidence type="ECO:0000256" key="4">
    <source>
        <dbReference type="ARBA" id="ARBA00022782"/>
    </source>
</evidence>
<dbReference type="AlphaFoldDB" id="A0A1S3KD01"/>
<proteinExistence type="inferred from homology"/>
<evidence type="ECO:0000256" key="7">
    <source>
        <dbReference type="ARBA" id="ARBA00023125"/>
    </source>
</evidence>
<keyword evidence="8" id="KW-0010">Activator</keyword>
<evidence type="ECO:0000256" key="2">
    <source>
        <dbReference type="ARBA" id="ARBA00005998"/>
    </source>
</evidence>
<dbReference type="InterPro" id="IPR036910">
    <property type="entry name" value="HMG_box_dom_sf"/>
</dbReference>
<evidence type="ECO:0000256" key="3">
    <source>
        <dbReference type="ARBA" id="ARBA00019052"/>
    </source>
</evidence>
<evidence type="ECO:0000256" key="9">
    <source>
        <dbReference type="ARBA" id="ARBA00023163"/>
    </source>
</evidence>